<accession>A0A6G1GFZ3</accession>
<gene>
    <name evidence="11 13" type="ORF">P152DRAFT_510185</name>
</gene>
<feature type="transmembrane region" description="Helical" evidence="8">
    <location>
        <begin position="343"/>
        <end position="366"/>
    </location>
</feature>
<reference evidence="11 13" key="1">
    <citation type="submission" date="2020-01" db="EMBL/GenBank/DDBJ databases">
        <authorList>
            <consortium name="DOE Joint Genome Institute"/>
            <person name="Haridas S."/>
            <person name="Albert R."/>
            <person name="Binder M."/>
            <person name="Bloem J."/>
            <person name="Labutti K."/>
            <person name="Salamov A."/>
            <person name="Andreopoulos B."/>
            <person name="Baker S.E."/>
            <person name="Barry K."/>
            <person name="Bills G."/>
            <person name="Bluhm B.H."/>
            <person name="Cannon C."/>
            <person name="Castanera R."/>
            <person name="Culley D.E."/>
            <person name="Daum C."/>
            <person name="Ezra D."/>
            <person name="Gonzalez J.B."/>
            <person name="Henrissat B."/>
            <person name="Kuo A."/>
            <person name="Liang C."/>
            <person name="Lipzen A."/>
            <person name="Lutzoni F."/>
            <person name="Magnuson J."/>
            <person name="Mondo S."/>
            <person name="Nolan M."/>
            <person name="Ohm R."/>
            <person name="Pangilinan J."/>
            <person name="Park H.-J."/>
            <person name="Ramirez L."/>
            <person name="Alfaro M."/>
            <person name="Sun H."/>
            <person name="Tritt A."/>
            <person name="Yoshinaga Y."/>
            <person name="Zwiers L.-H."/>
            <person name="Turgeon B.G."/>
            <person name="Goodwin S.B."/>
            <person name="Spatafora J.W."/>
            <person name="Crous P.W."/>
            <person name="Grigoriev I.V."/>
        </authorList>
    </citation>
    <scope>NUCLEOTIDE SEQUENCE</scope>
    <source>
        <strain evidence="11 13">CBS 781.70</strain>
    </source>
</reference>
<evidence type="ECO:0000259" key="10">
    <source>
        <dbReference type="Pfam" id="PF00909"/>
    </source>
</evidence>
<protein>
    <recommendedName>
        <fullName evidence="8">Ammonium transporter</fullName>
    </recommendedName>
</protein>
<keyword evidence="12" id="KW-1185">Reference proteome</keyword>
<dbReference type="InterPro" id="IPR029020">
    <property type="entry name" value="Ammonium/urea_transptr"/>
</dbReference>
<feature type="region of interest" description="Disordered" evidence="9">
    <location>
        <begin position="456"/>
        <end position="478"/>
    </location>
</feature>
<name>A0A6G1GFZ3_9PEZI</name>
<dbReference type="AlphaFoldDB" id="A0A6G1GFZ3"/>
<feature type="domain" description="Ammonium transporter AmtB-like" evidence="10">
    <location>
        <begin position="37"/>
        <end position="435"/>
    </location>
</feature>
<feature type="transmembrane region" description="Helical" evidence="8">
    <location>
        <begin position="155"/>
        <end position="176"/>
    </location>
</feature>
<feature type="transmembrane region" description="Helical" evidence="8">
    <location>
        <begin position="393"/>
        <end position="411"/>
    </location>
</feature>
<dbReference type="GeneID" id="54423216"/>
<dbReference type="Proteomes" id="UP000504638">
    <property type="component" value="Unplaced"/>
</dbReference>
<dbReference type="NCBIfam" id="TIGR00836">
    <property type="entry name" value="amt"/>
    <property type="match status" value="1"/>
</dbReference>
<dbReference type="FunFam" id="1.10.3430.10:FF:000003">
    <property type="entry name" value="Ammonium transporter"/>
    <property type="match status" value="1"/>
</dbReference>
<dbReference type="GO" id="GO:0008519">
    <property type="term" value="F:ammonium channel activity"/>
    <property type="evidence" value="ECO:0007669"/>
    <property type="project" value="InterPro"/>
</dbReference>
<dbReference type="PANTHER" id="PTHR43029">
    <property type="entry name" value="AMMONIUM TRANSPORTER MEP2"/>
    <property type="match status" value="1"/>
</dbReference>
<evidence type="ECO:0000313" key="12">
    <source>
        <dbReference type="Proteomes" id="UP000504638"/>
    </source>
</evidence>
<dbReference type="OrthoDB" id="534912at2759"/>
<keyword evidence="7 8" id="KW-0924">Ammonia transport</keyword>
<dbReference type="InterPro" id="IPR001905">
    <property type="entry name" value="Ammonium_transpt"/>
</dbReference>
<feature type="transmembrane region" description="Helical" evidence="8">
    <location>
        <begin position="225"/>
        <end position="244"/>
    </location>
</feature>
<keyword evidence="5 8" id="KW-1133">Transmembrane helix</keyword>
<sequence>MAELTPPEFNETQPNGGDSLLVDVNAQYAGFEMHYIWIAVMCFLVWLIIPGIGLLYGGLARRKSGLALLFQSLMVAAMVTFQWMFWGYSLAYSRTASPFIGNLANFGMKNVSAAPSPGSDLLPEIVFCFYQMLFCACTVQIVIGGSFERGRIIPSLVFGFLWATIVYCPIACWTWNSNGWLYNLPSLDFAGGGPVHIASGWAALAYAFVLGKRRHVGEKSHHKPHNTTLVFLGTVLIWFGWYGFNGGSALNASVRAMTAAFNTNTAASMGVLGWSLVDYFRHGRRFSVVGACEGAIAGLVGITPAAGFVSVWLAALIGFLTAVVCSLCQGIDKILRIDEGMDVFKLHGIGGMVGSFLTGIFAQSWVSSLDGSTLAPGAIDGEGIQVAKQLAEIAAISAYSFTVSCILLYVLKYIPGMHLRVSEEAEMVGLDLDQFFDEQIGDWSMLEQMALQSEQGTATPTSGIQKEAVAAQQTTVET</sequence>
<dbReference type="SUPFAM" id="SSF111352">
    <property type="entry name" value="Ammonium transporter"/>
    <property type="match status" value="1"/>
</dbReference>
<dbReference type="InterPro" id="IPR018047">
    <property type="entry name" value="Ammonium_transpt_CS"/>
</dbReference>
<dbReference type="InterPro" id="IPR024041">
    <property type="entry name" value="NH4_transpt_AmtB-like_dom"/>
</dbReference>
<keyword evidence="3 8" id="KW-0813">Transport</keyword>
<dbReference type="PROSITE" id="PS01219">
    <property type="entry name" value="AMMONIUM_TRANSP"/>
    <property type="match status" value="1"/>
</dbReference>
<feature type="transmembrane region" description="Helical" evidence="8">
    <location>
        <begin position="312"/>
        <end position="331"/>
    </location>
</feature>
<feature type="transmembrane region" description="Helical" evidence="8">
    <location>
        <begin position="256"/>
        <end position="274"/>
    </location>
</feature>
<evidence type="ECO:0000256" key="6">
    <source>
        <dbReference type="ARBA" id="ARBA00023136"/>
    </source>
</evidence>
<feature type="transmembrane region" description="Helical" evidence="8">
    <location>
        <begin position="286"/>
        <end position="306"/>
    </location>
</feature>
<dbReference type="EMBL" id="ML975149">
    <property type="protein sequence ID" value="KAF1816831.1"/>
    <property type="molecule type" value="Genomic_DNA"/>
</dbReference>
<evidence type="ECO:0000313" key="11">
    <source>
        <dbReference type="EMBL" id="KAF1816831.1"/>
    </source>
</evidence>
<feature type="transmembrane region" description="Helical" evidence="8">
    <location>
        <begin position="66"/>
        <end position="86"/>
    </location>
</feature>
<comment type="subcellular location">
    <subcellularLocation>
        <location evidence="8">Cell membrane</location>
        <topology evidence="8">Multi-pass membrane protein</topology>
    </subcellularLocation>
    <subcellularLocation>
        <location evidence="1">Membrane</location>
        <topology evidence="1">Multi-pass membrane protein</topology>
    </subcellularLocation>
</comment>
<reference evidence="13" key="3">
    <citation type="submission" date="2025-04" db="UniProtKB">
        <authorList>
            <consortium name="RefSeq"/>
        </authorList>
    </citation>
    <scope>IDENTIFICATION</scope>
    <source>
        <strain evidence="13">CBS 781.70</strain>
    </source>
</reference>
<evidence type="ECO:0000256" key="2">
    <source>
        <dbReference type="ARBA" id="ARBA00005887"/>
    </source>
</evidence>
<dbReference type="GO" id="GO:0005886">
    <property type="term" value="C:plasma membrane"/>
    <property type="evidence" value="ECO:0007669"/>
    <property type="project" value="UniProtKB-SubCell"/>
</dbReference>
<evidence type="ECO:0000256" key="9">
    <source>
        <dbReference type="SAM" id="MobiDB-lite"/>
    </source>
</evidence>
<evidence type="ECO:0000256" key="4">
    <source>
        <dbReference type="ARBA" id="ARBA00022692"/>
    </source>
</evidence>
<dbReference type="RefSeq" id="XP_033538462.1">
    <property type="nucleotide sequence ID" value="XM_033682646.1"/>
</dbReference>
<evidence type="ECO:0000256" key="3">
    <source>
        <dbReference type="ARBA" id="ARBA00022448"/>
    </source>
</evidence>
<dbReference type="PANTHER" id="PTHR43029:SF15">
    <property type="entry name" value="AMMONIUM TRANSPORTER"/>
    <property type="match status" value="1"/>
</dbReference>
<keyword evidence="6 8" id="KW-0472">Membrane</keyword>
<evidence type="ECO:0000256" key="7">
    <source>
        <dbReference type="ARBA" id="ARBA00023177"/>
    </source>
</evidence>
<proteinExistence type="inferred from homology"/>
<keyword evidence="4 8" id="KW-0812">Transmembrane</keyword>
<reference evidence="13" key="2">
    <citation type="submission" date="2020-04" db="EMBL/GenBank/DDBJ databases">
        <authorList>
            <consortium name="NCBI Genome Project"/>
        </authorList>
    </citation>
    <scope>NUCLEOTIDE SEQUENCE</scope>
    <source>
        <strain evidence="13">CBS 781.70</strain>
    </source>
</reference>
<evidence type="ECO:0000256" key="8">
    <source>
        <dbReference type="RuleBase" id="RU362002"/>
    </source>
</evidence>
<dbReference type="Pfam" id="PF00909">
    <property type="entry name" value="Ammonium_transp"/>
    <property type="match status" value="1"/>
</dbReference>
<feature type="transmembrane region" description="Helical" evidence="8">
    <location>
        <begin position="35"/>
        <end position="59"/>
    </location>
</feature>
<comment type="similarity">
    <text evidence="2 8">Belongs to the ammonia transporter channel (TC 1.A.11.2) family.</text>
</comment>
<feature type="transmembrane region" description="Helical" evidence="8">
    <location>
        <begin position="121"/>
        <end position="143"/>
    </location>
</feature>
<evidence type="ECO:0000256" key="5">
    <source>
        <dbReference type="ARBA" id="ARBA00022989"/>
    </source>
</evidence>
<feature type="transmembrane region" description="Helical" evidence="8">
    <location>
        <begin position="196"/>
        <end position="213"/>
    </location>
</feature>
<dbReference type="Gene3D" id="1.10.3430.10">
    <property type="entry name" value="Ammonium transporter AmtB like domains"/>
    <property type="match status" value="1"/>
</dbReference>
<evidence type="ECO:0000313" key="13">
    <source>
        <dbReference type="RefSeq" id="XP_033538462.1"/>
    </source>
</evidence>
<evidence type="ECO:0000256" key="1">
    <source>
        <dbReference type="ARBA" id="ARBA00004141"/>
    </source>
</evidence>
<organism evidence="11">
    <name type="scientific">Eremomyces bilateralis CBS 781.70</name>
    <dbReference type="NCBI Taxonomy" id="1392243"/>
    <lineage>
        <taxon>Eukaryota</taxon>
        <taxon>Fungi</taxon>
        <taxon>Dikarya</taxon>
        <taxon>Ascomycota</taxon>
        <taxon>Pezizomycotina</taxon>
        <taxon>Dothideomycetes</taxon>
        <taxon>Dothideomycetes incertae sedis</taxon>
        <taxon>Eremomycetales</taxon>
        <taxon>Eremomycetaceae</taxon>
        <taxon>Eremomyces</taxon>
    </lineage>
</organism>